<dbReference type="GO" id="GO:0004497">
    <property type="term" value="F:monooxygenase activity"/>
    <property type="evidence" value="ECO:0007669"/>
    <property type="project" value="UniProtKB-KW"/>
</dbReference>
<dbReference type="InterPro" id="IPR050584">
    <property type="entry name" value="Cholesterol_7-desaturase"/>
</dbReference>
<dbReference type="Gene3D" id="2.102.10.10">
    <property type="entry name" value="Rieske [2Fe-2S] iron-sulphur domain"/>
    <property type="match status" value="1"/>
</dbReference>
<evidence type="ECO:0000256" key="5">
    <source>
        <dbReference type="ARBA" id="ARBA00023014"/>
    </source>
</evidence>
<keyword evidence="5" id="KW-0411">Iron-sulfur</keyword>
<dbReference type="EC" id="1.14.14.-" evidence="7"/>
<keyword evidence="4" id="KW-0408">Iron</keyword>
<dbReference type="PANTHER" id="PTHR21266">
    <property type="entry name" value="IRON-SULFUR DOMAIN CONTAINING PROTEIN"/>
    <property type="match status" value="1"/>
</dbReference>
<dbReference type="GO" id="GO:0046872">
    <property type="term" value="F:metal ion binding"/>
    <property type="evidence" value="ECO:0007669"/>
    <property type="project" value="UniProtKB-KW"/>
</dbReference>
<dbReference type="SUPFAM" id="SSF55961">
    <property type="entry name" value="Bet v1-like"/>
    <property type="match status" value="1"/>
</dbReference>
<evidence type="ECO:0000256" key="1">
    <source>
        <dbReference type="ARBA" id="ARBA00022714"/>
    </source>
</evidence>
<organism evidence="7 8">
    <name type="scientific">Variovorax paradoxus</name>
    <dbReference type="NCBI Taxonomy" id="34073"/>
    <lineage>
        <taxon>Bacteria</taxon>
        <taxon>Pseudomonadati</taxon>
        <taxon>Pseudomonadota</taxon>
        <taxon>Betaproteobacteria</taxon>
        <taxon>Burkholderiales</taxon>
        <taxon>Comamonadaceae</taxon>
        <taxon>Variovorax</taxon>
    </lineage>
</organism>
<dbReference type="Pfam" id="PF00355">
    <property type="entry name" value="Rieske"/>
    <property type="match status" value="1"/>
</dbReference>
<evidence type="ECO:0000256" key="2">
    <source>
        <dbReference type="ARBA" id="ARBA00022723"/>
    </source>
</evidence>
<reference evidence="7 8" key="1">
    <citation type="submission" date="2015-03" db="EMBL/GenBank/DDBJ databases">
        <title>Genome sequence of Variovorax paradoxus TBEA6.</title>
        <authorList>
            <person name="Poehlein A."/>
            <person name="Schuldes J."/>
            <person name="Wuebbeler J.H."/>
            <person name="Hiessl S."/>
            <person name="Steinbuechel A."/>
            <person name="Daniel R."/>
        </authorList>
    </citation>
    <scope>NUCLEOTIDE SEQUENCE [LARGE SCALE GENOMIC DNA]</scope>
    <source>
        <strain evidence="7 8">TBEA6</strain>
    </source>
</reference>
<name>A0A0H2MHP8_VARPD</name>
<evidence type="ECO:0000256" key="4">
    <source>
        <dbReference type="ARBA" id="ARBA00023004"/>
    </source>
</evidence>
<evidence type="ECO:0000259" key="6">
    <source>
        <dbReference type="PROSITE" id="PS51296"/>
    </source>
</evidence>
<comment type="caution">
    <text evidence="7">The sequence shown here is derived from an EMBL/GenBank/DDBJ whole genome shotgun (WGS) entry which is preliminary data.</text>
</comment>
<proteinExistence type="predicted"/>
<feature type="domain" description="Rieske" evidence="6">
    <location>
        <begin position="8"/>
        <end position="110"/>
    </location>
</feature>
<dbReference type="PROSITE" id="PS51296">
    <property type="entry name" value="RIESKE"/>
    <property type="match status" value="1"/>
</dbReference>
<dbReference type="PANTHER" id="PTHR21266:SF60">
    <property type="entry name" value="3-KETOSTEROID-9-ALPHA-MONOOXYGENASE, OXYGENASE COMPONENT"/>
    <property type="match status" value="1"/>
</dbReference>
<dbReference type="AlphaFoldDB" id="A0A0H2MHP8"/>
<keyword evidence="2" id="KW-0479">Metal-binding</keyword>
<dbReference type="InterPro" id="IPR017941">
    <property type="entry name" value="Rieske_2Fe-2S"/>
</dbReference>
<protein>
    <submittedName>
        <fullName evidence="7">Toluene-4-sulfonate monooxygenase system iron-sulfur subunit TsaM1</fullName>
        <ecNumber evidence="7">1.14.14.-</ecNumber>
    </submittedName>
</protein>
<dbReference type="InterPro" id="IPR044043">
    <property type="entry name" value="VanA_C_cat"/>
</dbReference>
<keyword evidence="1" id="KW-0001">2Fe-2S</keyword>
<dbReference type="Proteomes" id="UP000035170">
    <property type="component" value="Unassembled WGS sequence"/>
</dbReference>
<evidence type="ECO:0000313" key="8">
    <source>
        <dbReference type="Proteomes" id="UP000035170"/>
    </source>
</evidence>
<evidence type="ECO:0000256" key="3">
    <source>
        <dbReference type="ARBA" id="ARBA00023002"/>
    </source>
</evidence>
<dbReference type="SUPFAM" id="SSF50022">
    <property type="entry name" value="ISP domain"/>
    <property type="match status" value="1"/>
</dbReference>
<dbReference type="EMBL" id="JZWI01000011">
    <property type="protein sequence ID" value="KLN56365.1"/>
    <property type="molecule type" value="Genomic_DNA"/>
</dbReference>
<dbReference type="PATRIC" id="fig|34073.19.peg.2365"/>
<evidence type="ECO:0000313" key="7">
    <source>
        <dbReference type="EMBL" id="KLN56365.1"/>
    </source>
</evidence>
<accession>A0A0H2MHP8</accession>
<dbReference type="GO" id="GO:0051537">
    <property type="term" value="F:2 iron, 2 sulfur cluster binding"/>
    <property type="evidence" value="ECO:0007669"/>
    <property type="project" value="UniProtKB-KW"/>
</dbReference>
<sequence length="362" mass="40723">MSFLWNAWYCAGLSHDLGQEPLAVKILEQPLVLYRTDDGTPSCLHDRCAHRFAPLSMGKVCGDNIQCPYHGLQFGSDGICKRNPWGNHHIPINAKVRRFPVIERDMLLWVWMGDPERACAEDVLDLAAHFNLPHHPVVYGSYSLPVYYELVTDNLLDLSHGIYLHAGSLTNGEESSGELQVDVQVEGNVVAALHRRLNEAPSPHFKKSWTRSERIDHHSDMYWHAPCNLVHDVGVTAPGRPAEEGIYLHVVHLLTPVSMSETKYHWIASRNFDIEDESVSKALQGAINHAFTQEDEPMIAAVQERMGTTDLMSLRPVLLVGDAAGMRARRLLDRLRREETVPPAVADSHVQGYSIDHIQQTM</sequence>
<dbReference type="Gene3D" id="3.90.380.10">
    <property type="entry name" value="Naphthalene 1,2-dioxygenase Alpha Subunit, Chain A, domain 1"/>
    <property type="match status" value="1"/>
</dbReference>
<dbReference type="Pfam" id="PF19112">
    <property type="entry name" value="VanA_C"/>
    <property type="match status" value="1"/>
</dbReference>
<keyword evidence="8" id="KW-1185">Reference proteome</keyword>
<dbReference type="InterPro" id="IPR036922">
    <property type="entry name" value="Rieske_2Fe-2S_sf"/>
</dbReference>
<keyword evidence="3 7" id="KW-0560">Oxidoreductase</keyword>
<dbReference type="RefSeq" id="WP_047784616.1">
    <property type="nucleotide sequence ID" value="NZ_JZWI01000011.1"/>
</dbReference>
<keyword evidence="7" id="KW-0503">Monooxygenase</keyword>
<gene>
    <name evidence="7" type="primary">tsaM12</name>
    <name evidence="7" type="ORF">VPARA_23070</name>
</gene>